<name>A0A149QS10_9PROT</name>
<protein>
    <submittedName>
        <fullName evidence="2">Uncharacterized protein</fullName>
    </submittedName>
</protein>
<keyword evidence="1" id="KW-1133">Transmembrane helix</keyword>
<feature type="transmembrane region" description="Helical" evidence="1">
    <location>
        <begin position="67"/>
        <end position="90"/>
    </location>
</feature>
<dbReference type="Proteomes" id="UP000075573">
    <property type="component" value="Unassembled WGS sequence"/>
</dbReference>
<feature type="transmembrane region" description="Helical" evidence="1">
    <location>
        <begin position="24"/>
        <end position="46"/>
    </location>
</feature>
<evidence type="ECO:0000313" key="3">
    <source>
        <dbReference type="Proteomes" id="UP000075573"/>
    </source>
</evidence>
<accession>A0A149QS10</accession>
<keyword evidence="1" id="KW-0812">Transmembrane</keyword>
<dbReference type="AlphaFoldDB" id="A0A149QS10"/>
<evidence type="ECO:0000313" key="2">
    <source>
        <dbReference type="EMBL" id="KXV00108.1"/>
    </source>
</evidence>
<dbReference type="RefSeq" id="WP_062497396.1">
    <property type="nucleotide sequence ID" value="NZ_LHZB01000118.1"/>
</dbReference>
<sequence>MEAVTEGAIEELETSLQSAVRVTAIWLGVSALLCGYLAAPVLVYAYRKRRHAVGTSYHVTLSRQIGLLWTTLLISLLFPLIMGVAFVGFLHSSLGRAFPSVEGDLMRALGLG</sequence>
<evidence type="ECO:0000256" key="1">
    <source>
        <dbReference type="SAM" id="Phobius"/>
    </source>
</evidence>
<proteinExistence type="predicted"/>
<organism evidence="2 3">
    <name type="scientific">Gluconobacter potus</name>
    <dbReference type="NCBI Taxonomy" id="2724927"/>
    <lineage>
        <taxon>Bacteria</taxon>
        <taxon>Pseudomonadati</taxon>
        <taxon>Pseudomonadota</taxon>
        <taxon>Alphaproteobacteria</taxon>
        <taxon>Acetobacterales</taxon>
        <taxon>Acetobacteraceae</taxon>
        <taxon>Gluconobacter</taxon>
    </lineage>
</organism>
<keyword evidence="1" id="KW-0472">Membrane</keyword>
<comment type="caution">
    <text evidence="2">The sequence shown here is derived from an EMBL/GenBank/DDBJ whole genome shotgun (WGS) entry which is preliminary data.</text>
</comment>
<reference evidence="2 3" key="1">
    <citation type="submission" date="2015-06" db="EMBL/GenBank/DDBJ databases">
        <title>Improved classification and identification of acetic acid bacteria using matrix-assisted laser desorption/ionization time-of-flight mass spectrometry; Gluconobacter nephelii and Gluconobacter uchimurae are later heterotypic synonyms of Gluconobacter japonicus and Gluconobacter oxydans, respectively.</title>
        <authorList>
            <person name="Li L."/>
            <person name="Cleenwerck I."/>
            <person name="De Vuyst L."/>
            <person name="Vandamme P."/>
        </authorList>
    </citation>
    <scope>NUCLEOTIDE SEQUENCE [LARGE SCALE GENOMIC DNA]</scope>
    <source>
        <strain evidence="2 3">LMG 1764</strain>
    </source>
</reference>
<dbReference type="EMBL" id="LHZB01000118">
    <property type="protein sequence ID" value="KXV00108.1"/>
    <property type="molecule type" value="Genomic_DNA"/>
</dbReference>
<dbReference type="PATRIC" id="fig|442.7.peg.3398"/>
<gene>
    <name evidence="2" type="ORF">AD929_12880</name>
</gene>